<feature type="transmembrane region" description="Helical" evidence="7">
    <location>
        <begin position="340"/>
        <end position="361"/>
    </location>
</feature>
<comment type="subunit">
    <text evidence="7">The complex comprises the extracytoplasmic solute receptor protein and the two transmembrane proteins.</text>
</comment>
<keyword evidence="2" id="KW-1003">Cell membrane</keyword>
<organism evidence="9 10">
    <name type="scientific">Martelella mangrovi</name>
    <dbReference type="NCBI Taxonomy" id="1397477"/>
    <lineage>
        <taxon>Bacteria</taxon>
        <taxon>Pseudomonadati</taxon>
        <taxon>Pseudomonadota</taxon>
        <taxon>Alphaproteobacteria</taxon>
        <taxon>Hyphomicrobiales</taxon>
        <taxon>Aurantimonadaceae</taxon>
        <taxon>Martelella</taxon>
    </lineage>
</organism>
<feature type="domain" description="TRAP C4-dicarboxylate transport system permease DctM subunit" evidence="8">
    <location>
        <begin position="11"/>
        <end position="430"/>
    </location>
</feature>
<keyword evidence="10" id="KW-1185">Reference proteome</keyword>
<comment type="function">
    <text evidence="7">Part of the tripartite ATP-independent periplasmic (TRAP) transport system.</text>
</comment>
<evidence type="ECO:0000256" key="1">
    <source>
        <dbReference type="ARBA" id="ARBA00004429"/>
    </source>
</evidence>
<feature type="transmembrane region" description="Helical" evidence="7">
    <location>
        <begin position="405"/>
        <end position="435"/>
    </location>
</feature>
<feature type="transmembrane region" description="Helical" evidence="7">
    <location>
        <begin position="280"/>
        <end position="302"/>
    </location>
</feature>
<feature type="transmembrane region" description="Helical" evidence="7">
    <location>
        <begin position="308"/>
        <end position="333"/>
    </location>
</feature>
<evidence type="ECO:0000256" key="3">
    <source>
        <dbReference type="ARBA" id="ARBA00022519"/>
    </source>
</evidence>
<evidence type="ECO:0000256" key="2">
    <source>
        <dbReference type="ARBA" id="ARBA00022475"/>
    </source>
</evidence>
<dbReference type="Proteomes" id="UP001549164">
    <property type="component" value="Unassembled WGS sequence"/>
</dbReference>
<feature type="transmembrane region" description="Helical" evidence="7">
    <location>
        <begin position="367"/>
        <end position="393"/>
    </location>
</feature>
<comment type="subcellular location">
    <subcellularLocation>
        <location evidence="1 7">Cell inner membrane</location>
        <topology evidence="1 7">Multi-pass membrane protein</topology>
    </subcellularLocation>
</comment>
<evidence type="ECO:0000313" key="9">
    <source>
        <dbReference type="EMBL" id="MET3599804.1"/>
    </source>
</evidence>
<feature type="transmembrane region" description="Helical" evidence="7">
    <location>
        <begin position="248"/>
        <end position="268"/>
    </location>
</feature>
<evidence type="ECO:0000256" key="7">
    <source>
        <dbReference type="RuleBase" id="RU369079"/>
    </source>
</evidence>
<reference evidence="9 10" key="1">
    <citation type="submission" date="2024-06" db="EMBL/GenBank/DDBJ databases">
        <title>Genomic Encyclopedia of Type Strains, Phase IV (KMG-IV): sequencing the most valuable type-strain genomes for metagenomic binning, comparative biology and taxonomic classification.</title>
        <authorList>
            <person name="Goeker M."/>
        </authorList>
    </citation>
    <scope>NUCLEOTIDE SEQUENCE [LARGE SCALE GENOMIC DNA]</scope>
    <source>
        <strain evidence="9 10">DSM 28102</strain>
    </source>
</reference>
<feature type="transmembrane region" description="Helical" evidence="7">
    <location>
        <begin position="220"/>
        <end position="242"/>
    </location>
</feature>
<dbReference type="NCBIfam" id="TIGR00786">
    <property type="entry name" value="dctM"/>
    <property type="match status" value="1"/>
</dbReference>
<dbReference type="RefSeq" id="WP_354433880.1">
    <property type="nucleotide sequence ID" value="NZ_JBEPLY010000004.1"/>
</dbReference>
<evidence type="ECO:0000259" key="8">
    <source>
        <dbReference type="Pfam" id="PF06808"/>
    </source>
</evidence>
<name>A0ABV2IAK6_9HYPH</name>
<feature type="transmembrane region" description="Helical" evidence="7">
    <location>
        <begin position="173"/>
        <end position="199"/>
    </location>
</feature>
<comment type="similarity">
    <text evidence="7">Belongs to the TRAP transporter large permease family.</text>
</comment>
<dbReference type="PANTHER" id="PTHR33362">
    <property type="entry name" value="SIALIC ACID TRAP TRANSPORTER PERMEASE PROTEIN SIAT-RELATED"/>
    <property type="match status" value="1"/>
</dbReference>
<dbReference type="PIRSF" id="PIRSF006066">
    <property type="entry name" value="HI0050"/>
    <property type="match status" value="1"/>
</dbReference>
<dbReference type="InterPro" id="IPR010656">
    <property type="entry name" value="DctM"/>
</dbReference>
<proteinExistence type="inferred from homology"/>
<evidence type="ECO:0000256" key="5">
    <source>
        <dbReference type="ARBA" id="ARBA00022989"/>
    </source>
</evidence>
<dbReference type="EMBL" id="JBEPLY010000004">
    <property type="protein sequence ID" value="MET3599804.1"/>
    <property type="molecule type" value="Genomic_DNA"/>
</dbReference>
<gene>
    <name evidence="9" type="ORF">ABID12_001743</name>
</gene>
<feature type="transmembrane region" description="Helical" evidence="7">
    <location>
        <begin position="99"/>
        <end position="119"/>
    </location>
</feature>
<keyword evidence="6 7" id="KW-0472">Membrane</keyword>
<dbReference type="InterPro" id="IPR004681">
    <property type="entry name" value="TRAP_DctM"/>
</dbReference>
<sequence>MDPTMIAIGMLVIMLALIFLRMPIALAMGAVGAGGYMLLGSPASLLFYLDTAWVDKFMSYELAIVPLFILMGHIATRSGISASLFAASNAWIGHFRGGLAMAAVAGCAMFGSISGSSLATASTMARVALPEMRKHGYSGALSAGSLAAGGTLGILIPPSVVLIIYALLTEQNIVKLFLAATVPATMAVIGFCIAIAVFVRLFPDQGPDHAPVPFRQRIKAALGIWHIVGIFAVVLGGIYGGFFTPAEGASVGVVLTLVVGVATGGLRLKDLIASLIDTAAASAMIFAIVFGADLFNVALALSRMPTDIAAWFGQSGLSPMLVMLAIVVFYLIMGCVMDSLSMILLTVPVFFPTIMALDFGMTAEHTAMWFGIITLVVVEMGLITPPVGMNLFVISSMAKHIPLRAIFGGTIPFVISELIRVALLIAFPALSFWLVDLVAN</sequence>
<feature type="transmembrane region" description="Helical" evidence="7">
    <location>
        <begin position="140"/>
        <end position="167"/>
    </location>
</feature>
<comment type="caution">
    <text evidence="9">The sequence shown here is derived from an EMBL/GenBank/DDBJ whole genome shotgun (WGS) entry which is preliminary data.</text>
</comment>
<feature type="transmembrane region" description="Helical" evidence="7">
    <location>
        <begin position="6"/>
        <end position="39"/>
    </location>
</feature>
<evidence type="ECO:0000256" key="6">
    <source>
        <dbReference type="ARBA" id="ARBA00023136"/>
    </source>
</evidence>
<keyword evidence="5 7" id="KW-1133">Transmembrane helix</keyword>
<accession>A0ABV2IAK6</accession>
<keyword evidence="3 7" id="KW-0997">Cell inner membrane</keyword>
<keyword evidence="7" id="KW-0813">Transport</keyword>
<evidence type="ECO:0000313" key="10">
    <source>
        <dbReference type="Proteomes" id="UP001549164"/>
    </source>
</evidence>
<dbReference type="PANTHER" id="PTHR33362:SF5">
    <property type="entry name" value="C4-DICARBOXYLATE TRAP TRANSPORTER LARGE PERMEASE PROTEIN DCTM"/>
    <property type="match status" value="1"/>
</dbReference>
<feature type="transmembrane region" description="Helical" evidence="7">
    <location>
        <begin position="60"/>
        <end position="87"/>
    </location>
</feature>
<evidence type="ECO:0000256" key="4">
    <source>
        <dbReference type="ARBA" id="ARBA00022692"/>
    </source>
</evidence>
<keyword evidence="4 7" id="KW-0812">Transmembrane</keyword>
<dbReference type="Pfam" id="PF06808">
    <property type="entry name" value="DctM"/>
    <property type="match status" value="1"/>
</dbReference>
<protein>
    <recommendedName>
        <fullName evidence="7">TRAP transporter large permease protein</fullName>
    </recommendedName>
</protein>